<evidence type="ECO:0000259" key="4">
    <source>
        <dbReference type="Pfam" id="PF00171"/>
    </source>
</evidence>
<evidence type="ECO:0000313" key="5">
    <source>
        <dbReference type="EMBL" id="KAH7207889.1"/>
    </source>
</evidence>
<gene>
    <name evidence="5" type="ORF">BKA55DRAFT_546967</name>
</gene>
<comment type="catalytic activity">
    <reaction evidence="3">
        <text>an aldehyde + NAD(+) + H2O = a carboxylate + NADH + 2 H(+)</text>
        <dbReference type="Rhea" id="RHEA:16185"/>
        <dbReference type="ChEBI" id="CHEBI:15377"/>
        <dbReference type="ChEBI" id="CHEBI:15378"/>
        <dbReference type="ChEBI" id="CHEBI:17478"/>
        <dbReference type="ChEBI" id="CHEBI:29067"/>
        <dbReference type="ChEBI" id="CHEBI:57540"/>
        <dbReference type="ChEBI" id="CHEBI:57945"/>
        <dbReference type="EC" id="1.2.1.3"/>
    </reaction>
</comment>
<comment type="caution">
    <text evidence="5">The sequence shown here is derived from an EMBL/GenBank/DDBJ whole genome shotgun (WGS) entry which is preliminary data.</text>
</comment>
<protein>
    <recommendedName>
        <fullName evidence="2">aldehyde dehydrogenase (NAD(+))</fullName>
        <ecNumber evidence="2">1.2.1.3</ecNumber>
    </recommendedName>
</protein>
<organism evidence="5 6">
    <name type="scientific">Fusarium redolens</name>
    <dbReference type="NCBI Taxonomy" id="48865"/>
    <lineage>
        <taxon>Eukaryota</taxon>
        <taxon>Fungi</taxon>
        <taxon>Dikarya</taxon>
        <taxon>Ascomycota</taxon>
        <taxon>Pezizomycotina</taxon>
        <taxon>Sordariomycetes</taxon>
        <taxon>Hypocreomycetidae</taxon>
        <taxon>Hypocreales</taxon>
        <taxon>Nectriaceae</taxon>
        <taxon>Fusarium</taxon>
        <taxon>Fusarium redolens species complex</taxon>
    </lineage>
</organism>
<dbReference type="PANTHER" id="PTHR11699">
    <property type="entry name" value="ALDEHYDE DEHYDROGENASE-RELATED"/>
    <property type="match status" value="1"/>
</dbReference>
<reference evidence="5" key="1">
    <citation type="journal article" date="2021" name="Nat. Commun.">
        <title>Genetic determinants of endophytism in the Arabidopsis root mycobiome.</title>
        <authorList>
            <person name="Mesny F."/>
            <person name="Miyauchi S."/>
            <person name="Thiergart T."/>
            <person name="Pickel B."/>
            <person name="Atanasova L."/>
            <person name="Karlsson M."/>
            <person name="Huettel B."/>
            <person name="Barry K.W."/>
            <person name="Haridas S."/>
            <person name="Chen C."/>
            <person name="Bauer D."/>
            <person name="Andreopoulos W."/>
            <person name="Pangilinan J."/>
            <person name="LaButti K."/>
            <person name="Riley R."/>
            <person name="Lipzen A."/>
            <person name="Clum A."/>
            <person name="Drula E."/>
            <person name="Henrissat B."/>
            <person name="Kohler A."/>
            <person name="Grigoriev I.V."/>
            <person name="Martin F.M."/>
            <person name="Hacquard S."/>
        </authorList>
    </citation>
    <scope>NUCLEOTIDE SEQUENCE</scope>
    <source>
        <strain evidence="5">MPI-CAGE-AT-0023</strain>
    </source>
</reference>
<dbReference type="SUPFAM" id="SSF53720">
    <property type="entry name" value="ALDH-like"/>
    <property type="match status" value="1"/>
</dbReference>
<dbReference type="EMBL" id="JAGMUX010000034">
    <property type="protein sequence ID" value="KAH7207889.1"/>
    <property type="molecule type" value="Genomic_DNA"/>
</dbReference>
<evidence type="ECO:0000313" key="6">
    <source>
        <dbReference type="Proteomes" id="UP000720189"/>
    </source>
</evidence>
<evidence type="ECO:0000256" key="2">
    <source>
        <dbReference type="ARBA" id="ARBA00024226"/>
    </source>
</evidence>
<dbReference type="OrthoDB" id="310895at2759"/>
<dbReference type="InterPro" id="IPR015590">
    <property type="entry name" value="Aldehyde_DH_dom"/>
</dbReference>
<dbReference type="Gene3D" id="3.40.605.10">
    <property type="entry name" value="Aldehyde Dehydrogenase, Chain A, domain 1"/>
    <property type="match status" value="1"/>
</dbReference>
<dbReference type="Pfam" id="PF00171">
    <property type="entry name" value="Aldedh"/>
    <property type="match status" value="1"/>
</dbReference>
<dbReference type="Proteomes" id="UP000720189">
    <property type="component" value="Unassembled WGS sequence"/>
</dbReference>
<evidence type="ECO:0000256" key="1">
    <source>
        <dbReference type="ARBA" id="ARBA00009986"/>
    </source>
</evidence>
<dbReference type="Gene3D" id="3.40.309.10">
    <property type="entry name" value="Aldehyde Dehydrogenase, Chain A, domain 2"/>
    <property type="match status" value="1"/>
</dbReference>
<evidence type="ECO:0000256" key="3">
    <source>
        <dbReference type="ARBA" id="ARBA00049194"/>
    </source>
</evidence>
<feature type="domain" description="Aldehyde dehydrogenase" evidence="4">
    <location>
        <begin position="127"/>
        <end position="209"/>
    </location>
</feature>
<dbReference type="InterPro" id="IPR016161">
    <property type="entry name" value="Ald_DH/histidinol_DH"/>
</dbReference>
<dbReference type="EC" id="1.2.1.3" evidence="2"/>
<dbReference type="InterPro" id="IPR016163">
    <property type="entry name" value="Ald_DH_C"/>
</dbReference>
<dbReference type="RefSeq" id="XP_046041264.1">
    <property type="nucleotide sequence ID" value="XM_046190974.1"/>
</dbReference>
<dbReference type="GeneID" id="70220928"/>
<dbReference type="InterPro" id="IPR016162">
    <property type="entry name" value="Ald_DH_N"/>
</dbReference>
<accession>A0A9P9JQ47</accession>
<sequence length="255" mass="27192">MPLSSDFSKFSHPLQPYINGEFIDSVGAEKHTLISAVNDQVITKVSKEAHIGLHKAAAITIRKPYSITAGICAYNAPLGIYAIKAGPALPVGNVIIIKASETNPLSTLLAVSLASQAGIPNGIIRCITGGLKPGKALVAVAKRNLKSITLKLSSKSPVVVFPDADLDKAAQNIAGQLFILNAKVCSTGSRIYTHESIVDELVAKMKGLAWSMRKLLDQYLLLVGNRAGRESSAGQRRWMIGPKSRQYQLGYTTAA</sequence>
<keyword evidence="6" id="KW-1185">Reference proteome</keyword>
<comment type="similarity">
    <text evidence="1">Belongs to the aldehyde dehydrogenase family.</text>
</comment>
<dbReference type="AlphaFoldDB" id="A0A9P9JQ47"/>
<dbReference type="GO" id="GO:0004029">
    <property type="term" value="F:aldehyde dehydrogenase (NAD+) activity"/>
    <property type="evidence" value="ECO:0007669"/>
    <property type="project" value="UniProtKB-EC"/>
</dbReference>
<name>A0A9P9JQ47_FUSRE</name>
<proteinExistence type="inferred from homology"/>